<evidence type="ECO:0000313" key="6">
    <source>
        <dbReference type="Proteomes" id="UP000628775"/>
    </source>
</evidence>
<keyword evidence="3" id="KW-0804">Transcription</keyword>
<protein>
    <submittedName>
        <fullName evidence="5">AraC family transcriptional regulator</fullName>
    </submittedName>
</protein>
<evidence type="ECO:0000313" key="5">
    <source>
        <dbReference type="EMBL" id="GGE26656.1"/>
    </source>
</evidence>
<dbReference type="InterPro" id="IPR020449">
    <property type="entry name" value="Tscrpt_reg_AraC-type_HTH"/>
</dbReference>
<proteinExistence type="predicted"/>
<dbReference type="SMART" id="SM00342">
    <property type="entry name" value="HTH_ARAC"/>
    <property type="match status" value="1"/>
</dbReference>
<dbReference type="PRINTS" id="PR00032">
    <property type="entry name" value="HTHARAC"/>
</dbReference>
<dbReference type="SUPFAM" id="SSF51215">
    <property type="entry name" value="Regulatory protein AraC"/>
    <property type="match status" value="1"/>
</dbReference>
<dbReference type="PROSITE" id="PS01124">
    <property type="entry name" value="HTH_ARAC_FAMILY_2"/>
    <property type="match status" value="1"/>
</dbReference>
<accession>A0A8J2Y9Q2</accession>
<dbReference type="InterPro" id="IPR009057">
    <property type="entry name" value="Homeodomain-like_sf"/>
</dbReference>
<organism evidence="5 6">
    <name type="scientific">Pullulanibacillus camelliae</name>
    <dbReference type="NCBI Taxonomy" id="1707096"/>
    <lineage>
        <taxon>Bacteria</taxon>
        <taxon>Bacillati</taxon>
        <taxon>Bacillota</taxon>
        <taxon>Bacilli</taxon>
        <taxon>Bacillales</taxon>
        <taxon>Sporolactobacillaceae</taxon>
        <taxon>Pullulanibacillus</taxon>
    </lineage>
</organism>
<comment type="caution">
    <text evidence="5">The sequence shown here is derived from an EMBL/GenBank/DDBJ whole genome shotgun (WGS) entry which is preliminary data.</text>
</comment>
<dbReference type="PANTHER" id="PTHR43280">
    <property type="entry name" value="ARAC-FAMILY TRANSCRIPTIONAL REGULATOR"/>
    <property type="match status" value="1"/>
</dbReference>
<dbReference type="InterPro" id="IPR037923">
    <property type="entry name" value="HTH-like"/>
</dbReference>
<evidence type="ECO:0000259" key="4">
    <source>
        <dbReference type="PROSITE" id="PS01124"/>
    </source>
</evidence>
<reference evidence="5" key="2">
    <citation type="submission" date="2020-09" db="EMBL/GenBank/DDBJ databases">
        <authorList>
            <person name="Sun Q."/>
            <person name="Zhou Y."/>
        </authorList>
    </citation>
    <scope>NUCLEOTIDE SEQUENCE</scope>
    <source>
        <strain evidence="5">CGMCC 1.15371</strain>
    </source>
</reference>
<evidence type="ECO:0000256" key="3">
    <source>
        <dbReference type="ARBA" id="ARBA00023163"/>
    </source>
</evidence>
<gene>
    <name evidence="5" type="ORF">GCM10011391_01210</name>
</gene>
<dbReference type="Pfam" id="PF02311">
    <property type="entry name" value="AraC_binding"/>
    <property type="match status" value="1"/>
</dbReference>
<keyword evidence="6" id="KW-1185">Reference proteome</keyword>
<dbReference type="Pfam" id="PF12833">
    <property type="entry name" value="HTH_18"/>
    <property type="match status" value="1"/>
</dbReference>
<dbReference type="PANTHER" id="PTHR43280:SF30">
    <property type="entry name" value="MMSAB OPERON REGULATORY PROTEIN"/>
    <property type="match status" value="1"/>
</dbReference>
<dbReference type="Gene3D" id="1.10.10.60">
    <property type="entry name" value="Homeodomain-like"/>
    <property type="match status" value="2"/>
</dbReference>
<feature type="domain" description="HTH araC/xylS-type" evidence="4">
    <location>
        <begin position="158"/>
        <end position="256"/>
    </location>
</feature>
<evidence type="ECO:0000256" key="2">
    <source>
        <dbReference type="ARBA" id="ARBA00023125"/>
    </source>
</evidence>
<dbReference type="RefSeq" id="WP_188687821.1">
    <property type="nucleotide sequence ID" value="NZ_BMIR01000001.1"/>
</dbReference>
<dbReference type="InterPro" id="IPR003313">
    <property type="entry name" value="AraC-bd"/>
</dbReference>
<dbReference type="SUPFAM" id="SSF46689">
    <property type="entry name" value="Homeodomain-like"/>
    <property type="match status" value="2"/>
</dbReference>
<dbReference type="InterPro" id="IPR018060">
    <property type="entry name" value="HTH_AraC"/>
</dbReference>
<dbReference type="GO" id="GO:0043565">
    <property type="term" value="F:sequence-specific DNA binding"/>
    <property type="evidence" value="ECO:0007669"/>
    <property type="project" value="InterPro"/>
</dbReference>
<dbReference type="GO" id="GO:0003700">
    <property type="term" value="F:DNA-binding transcription factor activity"/>
    <property type="evidence" value="ECO:0007669"/>
    <property type="project" value="InterPro"/>
</dbReference>
<keyword evidence="1" id="KW-0805">Transcription regulation</keyword>
<reference evidence="5" key="1">
    <citation type="journal article" date="2014" name="Int. J. Syst. Evol. Microbiol.">
        <title>Complete genome sequence of Corynebacterium casei LMG S-19264T (=DSM 44701T), isolated from a smear-ripened cheese.</title>
        <authorList>
            <consortium name="US DOE Joint Genome Institute (JGI-PGF)"/>
            <person name="Walter F."/>
            <person name="Albersmeier A."/>
            <person name="Kalinowski J."/>
            <person name="Ruckert C."/>
        </authorList>
    </citation>
    <scope>NUCLEOTIDE SEQUENCE</scope>
    <source>
        <strain evidence="5">CGMCC 1.15371</strain>
    </source>
</reference>
<evidence type="ECO:0000256" key="1">
    <source>
        <dbReference type="ARBA" id="ARBA00023015"/>
    </source>
</evidence>
<sequence>MIAFHSANFDDFIPKWRTPKEDLSLNVLALVTKGSVHYTLNGQNLIAESGDLLFIPKHTERAGQNLEGTPHQKYTVLFYHSEEDEKEITFLGQPECLKIHTRHFDYLKHRLERLYEELRGQERFRSYICVGILQELLGMVSRELEQPEVTPMKLRYVQTLKNYLYTHYRESIDIEQLARLIHRSPNYTISIFKDVMETSPIKFMHHIRMMEACNLLCHSDMTVTSIAGYLGYYDAAYFSRTFKAIIGMSPRTYRQHDTPPL</sequence>
<dbReference type="EMBL" id="BMIR01000001">
    <property type="protein sequence ID" value="GGE26656.1"/>
    <property type="molecule type" value="Genomic_DNA"/>
</dbReference>
<dbReference type="AlphaFoldDB" id="A0A8J2Y9Q2"/>
<name>A0A8J2Y9Q2_9BACL</name>
<dbReference type="Proteomes" id="UP000628775">
    <property type="component" value="Unassembled WGS sequence"/>
</dbReference>
<keyword evidence="2" id="KW-0238">DNA-binding</keyword>